<dbReference type="EMBL" id="LT598466">
    <property type="protein sequence ID" value="SCU84585.1"/>
    <property type="molecule type" value="Genomic_DNA"/>
</dbReference>
<keyword evidence="4" id="KW-1185">Reference proteome</keyword>
<name>A0A1G4J498_9SACH</name>
<keyword evidence="2" id="KW-1133">Transmembrane helix</keyword>
<dbReference type="Proteomes" id="UP000191024">
    <property type="component" value="Chromosome C"/>
</dbReference>
<dbReference type="InterPro" id="IPR051009">
    <property type="entry name" value="PRM"/>
</dbReference>
<feature type="compositionally biased region" description="Basic and acidic residues" evidence="1">
    <location>
        <begin position="263"/>
        <end position="273"/>
    </location>
</feature>
<evidence type="ECO:0000256" key="2">
    <source>
        <dbReference type="SAM" id="Phobius"/>
    </source>
</evidence>
<keyword evidence="2" id="KW-0812">Transmembrane</keyword>
<feature type="compositionally biased region" description="Low complexity" evidence="1">
    <location>
        <begin position="244"/>
        <end position="255"/>
    </location>
</feature>
<evidence type="ECO:0000256" key="1">
    <source>
        <dbReference type="SAM" id="MobiDB-lite"/>
    </source>
</evidence>
<feature type="region of interest" description="Disordered" evidence="1">
    <location>
        <begin position="1"/>
        <end position="89"/>
    </location>
</feature>
<dbReference type="GO" id="GO:0000324">
    <property type="term" value="C:fungal-type vacuole"/>
    <property type="evidence" value="ECO:0007669"/>
    <property type="project" value="TreeGrafter"/>
</dbReference>
<dbReference type="PANTHER" id="PTHR36089:SF1">
    <property type="entry name" value="CHITIN SYNTHASE 3 COMPLEX PROTEIN CSI2-RELATED"/>
    <property type="match status" value="1"/>
</dbReference>
<feature type="compositionally biased region" description="Polar residues" evidence="1">
    <location>
        <begin position="281"/>
        <end position="296"/>
    </location>
</feature>
<dbReference type="AlphaFoldDB" id="A0A1G4J498"/>
<sequence>MGHDSSDLEHGTRILERGLPSLGSGKTTSQAASQITSGSETTSQTSTASRTTSLPKLSSNVLSSSSSSSSTVSAPTITPPSSEGNPNIRTTNKPAGTVFIAVGSIVGAFFGALLLCYFISGYISRRKAQKQRYEAVERQFQSHASDTYEPYKEISNSDWEKTDFSGFNIPFHKKSTSHSLVALVDDKNASNNFSVENFASPAGQDLFSTIQNDSAALQNRRSLFISPTVEIVNQKRKSQLFADTNNSSTSLVSNLEPDVPLTRPERTVSPERQKRGHSRSKSSLGNLIATAQSSPTRRPLPDRKETPSMVLNKMFDDDES</sequence>
<dbReference type="GO" id="GO:0005935">
    <property type="term" value="C:cellular bud neck"/>
    <property type="evidence" value="ECO:0007669"/>
    <property type="project" value="TreeGrafter"/>
</dbReference>
<feature type="transmembrane region" description="Helical" evidence="2">
    <location>
        <begin position="98"/>
        <end position="123"/>
    </location>
</feature>
<organism evidence="3 4">
    <name type="scientific">Lachancea mirantina</name>
    <dbReference type="NCBI Taxonomy" id="1230905"/>
    <lineage>
        <taxon>Eukaryota</taxon>
        <taxon>Fungi</taxon>
        <taxon>Dikarya</taxon>
        <taxon>Ascomycota</taxon>
        <taxon>Saccharomycotina</taxon>
        <taxon>Saccharomycetes</taxon>
        <taxon>Saccharomycetales</taxon>
        <taxon>Saccharomycetaceae</taxon>
        <taxon>Lachancea</taxon>
    </lineage>
</organism>
<evidence type="ECO:0000313" key="3">
    <source>
        <dbReference type="EMBL" id="SCU84585.1"/>
    </source>
</evidence>
<keyword evidence="2" id="KW-0472">Membrane</keyword>
<dbReference type="OrthoDB" id="4065319at2759"/>
<dbReference type="PANTHER" id="PTHR36089">
    <property type="entry name" value="CHITIN SYNTHASE 3 COMPLEX PROTEIN CSI2-RELATED"/>
    <property type="match status" value="1"/>
</dbReference>
<feature type="region of interest" description="Disordered" evidence="1">
    <location>
        <begin position="243"/>
        <end position="320"/>
    </location>
</feature>
<proteinExistence type="predicted"/>
<feature type="compositionally biased region" description="Basic and acidic residues" evidence="1">
    <location>
        <begin position="1"/>
        <end position="16"/>
    </location>
</feature>
<accession>A0A1G4J498</accession>
<protein>
    <submittedName>
        <fullName evidence="3">LAMI_0C08064g1_1</fullName>
    </submittedName>
</protein>
<feature type="compositionally biased region" description="Low complexity" evidence="1">
    <location>
        <begin position="33"/>
        <end position="82"/>
    </location>
</feature>
<evidence type="ECO:0000313" key="4">
    <source>
        <dbReference type="Proteomes" id="UP000191024"/>
    </source>
</evidence>
<gene>
    <name evidence="3" type="ORF">LAMI_0C08064G</name>
</gene>
<reference evidence="4" key="1">
    <citation type="submission" date="2016-03" db="EMBL/GenBank/DDBJ databases">
        <authorList>
            <person name="Devillers H."/>
        </authorList>
    </citation>
    <scope>NUCLEOTIDE SEQUENCE [LARGE SCALE GENOMIC DNA]</scope>
</reference>